<name>A0A5C8LQ56_9GAMM</name>
<evidence type="ECO:0000256" key="1">
    <source>
        <dbReference type="SAM" id="Phobius"/>
    </source>
</evidence>
<feature type="transmembrane region" description="Helical" evidence="1">
    <location>
        <begin position="197"/>
        <end position="219"/>
    </location>
</feature>
<evidence type="ECO:0000313" key="3">
    <source>
        <dbReference type="Proteomes" id="UP000321814"/>
    </source>
</evidence>
<feature type="transmembrane region" description="Helical" evidence="1">
    <location>
        <begin position="390"/>
        <end position="411"/>
    </location>
</feature>
<dbReference type="Proteomes" id="UP000321814">
    <property type="component" value="Unassembled WGS sequence"/>
</dbReference>
<dbReference type="Pfam" id="PF03929">
    <property type="entry name" value="PepSY_TM"/>
    <property type="match status" value="1"/>
</dbReference>
<proteinExistence type="predicted"/>
<dbReference type="RefSeq" id="WP_147905505.1">
    <property type="nucleotide sequence ID" value="NZ_BAAAGC010000006.1"/>
</dbReference>
<comment type="caution">
    <text evidence="2">The sequence shown here is derived from an EMBL/GenBank/DDBJ whole genome shotgun (WGS) entry which is preliminary data.</text>
</comment>
<dbReference type="InterPro" id="IPR005625">
    <property type="entry name" value="PepSY-ass_TM"/>
</dbReference>
<dbReference type="PANTHER" id="PTHR34219">
    <property type="entry name" value="IRON-REGULATED INNER MEMBRANE PROTEIN-RELATED"/>
    <property type="match status" value="1"/>
</dbReference>
<reference evidence="2 3" key="1">
    <citation type="submission" date="2019-08" db="EMBL/GenBank/DDBJ databases">
        <title>Draft genome analysis of Rheinheimera tangshanensis isolated from the roots of fresh rice plants (Oryza sativa).</title>
        <authorList>
            <person name="Yu Q."/>
            <person name="Qi Y."/>
            <person name="Zhang H."/>
            <person name="Pu J."/>
        </authorList>
    </citation>
    <scope>NUCLEOTIDE SEQUENCE [LARGE SCALE GENOMIC DNA]</scope>
    <source>
        <strain evidence="2 3">JA3-B52</strain>
    </source>
</reference>
<keyword evidence="3" id="KW-1185">Reference proteome</keyword>
<organism evidence="2 3">
    <name type="scientific">Rheinheimera tangshanensis</name>
    <dbReference type="NCBI Taxonomy" id="400153"/>
    <lineage>
        <taxon>Bacteria</taxon>
        <taxon>Pseudomonadati</taxon>
        <taxon>Pseudomonadota</taxon>
        <taxon>Gammaproteobacteria</taxon>
        <taxon>Chromatiales</taxon>
        <taxon>Chromatiaceae</taxon>
        <taxon>Rheinheimera</taxon>
    </lineage>
</organism>
<keyword evidence="1" id="KW-0812">Transmembrane</keyword>
<dbReference type="OrthoDB" id="9791166at2"/>
<accession>A0A5C8LQ56</accession>
<feature type="transmembrane region" description="Helical" evidence="1">
    <location>
        <begin position="431"/>
        <end position="457"/>
    </location>
</feature>
<feature type="transmembrane region" description="Helical" evidence="1">
    <location>
        <begin position="148"/>
        <end position="172"/>
    </location>
</feature>
<evidence type="ECO:0000313" key="2">
    <source>
        <dbReference type="EMBL" id="TXK77702.1"/>
    </source>
</evidence>
<keyword evidence="1" id="KW-1133">Transmembrane helix</keyword>
<dbReference type="EMBL" id="VRLR01000018">
    <property type="protein sequence ID" value="TXK77702.1"/>
    <property type="molecule type" value="Genomic_DNA"/>
</dbReference>
<dbReference type="AlphaFoldDB" id="A0A5C8LQ56"/>
<gene>
    <name evidence="2" type="ORF">FU839_18060</name>
</gene>
<keyword evidence="1" id="KW-0472">Membrane</keyword>
<dbReference type="PANTHER" id="PTHR34219:SF1">
    <property type="entry name" value="PEPSY DOMAIN-CONTAINING PROTEIN"/>
    <property type="match status" value="1"/>
</dbReference>
<feature type="transmembrane region" description="Helical" evidence="1">
    <location>
        <begin position="20"/>
        <end position="47"/>
    </location>
</feature>
<sequence>MTELNTSTVDKSAAGAMRAVFFWHGWSALMIAPVLLVLLLTGSAYLFDREFDQWWQQDALELTPEGTAATLAQQQDFLRQQYPDWTINRVVLPQQSAHAVRWQLTASDAAHLIYLDPYRLQIRADIDPATQPMAIVRRLHGELLAGPVGGYVIEWFSCWTLFLLLTGAWLWWPKHWRLAGVLVPRKRSDGRVHWRDWHAVLALVSSLALAFLVISGMPWSTFWGKQFAQLGLDLSPKWHWVTPSPNFHLPDSVKTRAADPHHEHKMQASEVHVTGGKESWVTEHHPAPVSTMQHQPQIADISKAEPYLARLALDTYGSGVRIFYPATDKDVFKINYVPDKAQGQQTLYIDPVSGELLDDIGWQRYSALAKVVEWGTMTHLGRQYGMWNQWLNLLFCLLVLAALIAGLTLWWRRRKPGRWLPPLQSTDRLPLGLKLSLLVLVILFPLLVLSLCAFMLVRFWRSRVAT</sequence>
<protein>
    <submittedName>
        <fullName evidence="2">PepSY domain-containing protein</fullName>
    </submittedName>
</protein>